<evidence type="ECO:0000313" key="9">
    <source>
        <dbReference type="Proteomes" id="UP001629367"/>
    </source>
</evidence>
<sequence length="101" mass="11077">MLALFLSASSAALAQSEPTALVDQQHCMFCHTRDAPFLAPSFQQIAARYRDVPNARLMLEHKLREGGKAHWGDTAMPLPPDRGGPLTAEDAHTLIVWVLAQ</sequence>
<proteinExistence type="predicted"/>
<dbReference type="PROSITE" id="PS51007">
    <property type="entry name" value="CYTC"/>
    <property type="match status" value="1"/>
</dbReference>
<accession>A0ABW9D6C9</accession>
<dbReference type="InterPro" id="IPR002324">
    <property type="entry name" value="Cyt_c_ID"/>
</dbReference>
<keyword evidence="9" id="KW-1185">Reference proteome</keyword>
<evidence type="ECO:0000256" key="6">
    <source>
        <dbReference type="PROSITE-ProRule" id="PRU00433"/>
    </source>
</evidence>
<protein>
    <submittedName>
        <fullName evidence="8">Cytochrome C</fullName>
    </submittedName>
</protein>
<keyword evidence="4" id="KW-0249">Electron transport</keyword>
<dbReference type="Gene3D" id="1.10.760.10">
    <property type="entry name" value="Cytochrome c-like domain"/>
    <property type="match status" value="1"/>
</dbReference>
<name>A0ABW9D6C9_9BURK</name>
<evidence type="ECO:0000256" key="5">
    <source>
        <dbReference type="ARBA" id="ARBA00023004"/>
    </source>
</evidence>
<evidence type="ECO:0000256" key="3">
    <source>
        <dbReference type="ARBA" id="ARBA00022723"/>
    </source>
</evidence>
<evidence type="ECO:0000259" key="7">
    <source>
        <dbReference type="PROSITE" id="PS51007"/>
    </source>
</evidence>
<dbReference type="Proteomes" id="UP001629367">
    <property type="component" value="Unassembled WGS sequence"/>
</dbReference>
<dbReference type="SUPFAM" id="SSF46626">
    <property type="entry name" value="Cytochrome c"/>
    <property type="match status" value="1"/>
</dbReference>
<comment type="caution">
    <text evidence="8">The sequence shown here is derived from an EMBL/GenBank/DDBJ whole genome shotgun (WGS) entry which is preliminary data.</text>
</comment>
<reference evidence="8 9" key="1">
    <citation type="journal article" date="2024" name="Chem. Sci.">
        <title>Discovery of megapolipeptins by genome mining of a Burkholderiales bacteria collection.</title>
        <authorList>
            <person name="Paulo B.S."/>
            <person name="Recchia M.J.J."/>
            <person name="Lee S."/>
            <person name="Fergusson C.H."/>
            <person name="Romanowski S.B."/>
            <person name="Hernandez A."/>
            <person name="Krull N."/>
            <person name="Liu D.Y."/>
            <person name="Cavanagh H."/>
            <person name="Bos A."/>
            <person name="Gray C.A."/>
            <person name="Murphy B.T."/>
            <person name="Linington R.G."/>
            <person name="Eustaquio A.S."/>
        </authorList>
    </citation>
    <scope>NUCLEOTIDE SEQUENCE [LARGE SCALE GENOMIC DNA]</scope>
    <source>
        <strain evidence="8 9">RL17-335-BIF-A</strain>
    </source>
</reference>
<evidence type="ECO:0000256" key="1">
    <source>
        <dbReference type="ARBA" id="ARBA00022448"/>
    </source>
</evidence>
<dbReference type="PRINTS" id="PR00606">
    <property type="entry name" value="CYTCHROMECID"/>
</dbReference>
<organism evidence="8 9">
    <name type="scientific">Paraburkholderia dilworthii</name>
    <dbReference type="NCBI Taxonomy" id="948106"/>
    <lineage>
        <taxon>Bacteria</taxon>
        <taxon>Pseudomonadati</taxon>
        <taxon>Pseudomonadota</taxon>
        <taxon>Betaproteobacteria</taxon>
        <taxon>Burkholderiales</taxon>
        <taxon>Burkholderiaceae</taxon>
        <taxon>Paraburkholderia</taxon>
    </lineage>
</organism>
<dbReference type="InterPro" id="IPR009056">
    <property type="entry name" value="Cyt_c-like_dom"/>
</dbReference>
<gene>
    <name evidence="8" type="ORF">PQQ68_11530</name>
</gene>
<evidence type="ECO:0000313" key="8">
    <source>
        <dbReference type="EMBL" id="MFM0593655.1"/>
    </source>
</evidence>
<dbReference type="EMBL" id="JAQQBZ010000006">
    <property type="protein sequence ID" value="MFM0593655.1"/>
    <property type="molecule type" value="Genomic_DNA"/>
</dbReference>
<dbReference type="InterPro" id="IPR036909">
    <property type="entry name" value="Cyt_c-like_dom_sf"/>
</dbReference>
<keyword evidence="5 6" id="KW-0408">Iron</keyword>
<keyword evidence="1" id="KW-0813">Transport</keyword>
<feature type="domain" description="Cytochrome c" evidence="7">
    <location>
        <begin position="11"/>
        <end position="101"/>
    </location>
</feature>
<evidence type="ECO:0000256" key="2">
    <source>
        <dbReference type="ARBA" id="ARBA00022617"/>
    </source>
</evidence>
<keyword evidence="3 6" id="KW-0479">Metal-binding</keyword>
<evidence type="ECO:0000256" key="4">
    <source>
        <dbReference type="ARBA" id="ARBA00022982"/>
    </source>
</evidence>
<keyword evidence="2 6" id="KW-0349">Heme</keyword>